<dbReference type="EMBL" id="CT868452">
    <property type="protein sequence ID" value="CAK82933.1"/>
    <property type="molecule type" value="Genomic_DNA"/>
</dbReference>
<dbReference type="KEGG" id="ptm:GSPATT00017290001"/>
<dbReference type="GeneID" id="5036115"/>
<dbReference type="OMA" id="FNHQRSC"/>
<dbReference type="OrthoDB" id="10267760at2759"/>
<evidence type="ECO:0000313" key="2">
    <source>
        <dbReference type="EMBL" id="CAK82933.1"/>
    </source>
</evidence>
<proteinExistence type="predicted"/>
<evidence type="ECO:0008006" key="4">
    <source>
        <dbReference type="Google" id="ProtNLM"/>
    </source>
</evidence>
<reference evidence="2 3" key="1">
    <citation type="journal article" date="2006" name="Nature">
        <title>Global trends of whole-genome duplications revealed by the ciliate Paramecium tetraurelia.</title>
        <authorList>
            <consortium name="Genoscope"/>
            <person name="Aury J.-M."/>
            <person name="Jaillon O."/>
            <person name="Duret L."/>
            <person name="Noel B."/>
            <person name="Jubin C."/>
            <person name="Porcel B.M."/>
            <person name="Segurens B."/>
            <person name="Daubin V."/>
            <person name="Anthouard V."/>
            <person name="Aiach N."/>
            <person name="Arnaiz O."/>
            <person name="Billaut A."/>
            <person name="Beisson J."/>
            <person name="Blanc I."/>
            <person name="Bouhouche K."/>
            <person name="Camara F."/>
            <person name="Duharcourt S."/>
            <person name="Guigo R."/>
            <person name="Gogendeau D."/>
            <person name="Katinka M."/>
            <person name="Keller A.-M."/>
            <person name="Kissmehl R."/>
            <person name="Klotz C."/>
            <person name="Koll F."/>
            <person name="Le Moue A."/>
            <person name="Lepere C."/>
            <person name="Malinsky S."/>
            <person name="Nowacki M."/>
            <person name="Nowak J.K."/>
            <person name="Plattner H."/>
            <person name="Poulain J."/>
            <person name="Ruiz F."/>
            <person name="Serrano V."/>
            <person name="Zagulski M."/>
            <person name="Dessen P."/>
            <person name="Betermier M."/>
            <person name="Weissenbach J."/>
            <person name="Scarpelli C."/>
            <person name="Schachter V."/>
            <person name="Sperling L."/>
            <person name="Meyer E."/>
            <person name="Cohen J."/>
            <person name="Wincker P."/>
        </authorList>
    </citation>
    <scope>NUCLEOTIDE SEQUENCE [LARGE SCALE GENOMIC DNA]</scope>
    <source>
        <strain evidence="2 3">Stock d4-2</strain>
    </source>
</reference>
<dbReference type="InParanoid" id="A0DIR6"/>
<keyword evidence="3" id="KW-1185">Reference proteome</keyword>
<organism evidence="2 3">
    <name type="scientific">Paramecium tetraurelia</name>
    <dbReference type="NCBI Taxonomy" id="5888"/>
    <lineage>
        <taxon>Eukaryota</taxon>
        <taxon>Sar</taxon>
        <taxon>Alveolata</taxon>
        <taxon>Ciliophora</taxon>
        <taxon>Intramacronucleata</taxon>
        <taxon>Oligohymenophorea</taxon>
        <taxon>Peniculida</taxon>
        <taxon>Parameciidae</taxon>
        <taxon>Paramecium</taxon>
    </lineage>
</organism>
<dbReference type="HOGENOM" id="CLU_859100_0_0_1"/>
<dbReference type="Proteomes" id="UP000000600">
    <property type="component" value="Unassembled WGS sequence"/>
</dbReference>
<protein>
    <recommendedName>
        <fullName evidence="4">RING-type domain-containing protein</fullName>
    </recommendedName>
</protein>
<accession>A0DIR6</accession>
<name>A0DIR6_PARTE</name>
<evidence type="ECO:0000313" key="3">
    <source>
        <dbReference type="Proteomes" id="UP000000600"/>
    </source>
</evidence>
<dbReference type="AlphaFoldDB" id="A0DIR6"/>
<gene>
    <name evidence="2" type="ORF">GSPATT00017290001</name>
</gene>
<evidence type="ECO:0000256" key="1">
    <source>
        <dbReference type="SAM" id="MobiDB-lite"/>
    </source>
</evidence>
<feature type="compositionally biased region" description="Polar residues" evidence="1">
    <location>
        <begin position="45"/>
        <end position="68"/>
    </location>
</feature>
<sequence>MKSDRPIYKVCKYCEKEFQQNEIFNHQRSCISKSKEINKSNSSKPQINAQHIQSEQQHQSFQKSSSLQNNQNFQESNVDLQLSQKIHDKYNGKIIVLGVIQLPKEDSIRYEEQQKQNIQQQQPSYERQPYQNCNQQQFSQQEAYNQKPNFEQLYYQQPQQSVINQVDVSNLIKCEHCNCLLNSEDKDFHEMNCSSVIRFQELIKDLDQPQEQEIPSQSISFIIANNQTIIAQYLQIHSECKDIIQKGKKLLDGAMFKNLKFKKTLDQKTCYFCSDYFKEDEIIYNLECCLLKSHKKCLHNMVKKSTKCYNCKKELFPFKGQVKR</sequence>
<feature type="region of interest" description="Disordered" evidence="1">
    <location>
        <begin position="35"/>
        <end position="68"/>
    </location>
</feature>
<dbReference type="RefSeq" id="XP_001450330.1">
    <property type="nucleotide sequence ID" value="XM_001450293.1"/>
</dbReference>